<keyword evidence="2" id="KW-1185">Reference proteome</keyword>
<sequence length="333" mass="36933">MTLVLKNFALAGYRSFGEQPQYFDRLSKINLLIGRNNAGKSNVIRFLMEIYPKGPQPKAPAANPLDTHLPDFAELLIGWGEELETGTDGIQKLRSSHNLFAGLNDTLQHINVKLALSKLFSEKQKLDGTELAWSFVRPSNRRGELELWKEAAKSLANQEFYAIWNVLARMSGGDRINTWEPDVLAMLAPNFPNIQMALIPAVREIGAKGSESDGFNGAGIIERLARLQNPDVHSQPDRIKFDEITRFVGNVIDNPTASIEVPHDRETILVHMDGKTLPLSSLGSGIHEVIILAAAATVLSEHIICIEEPEIHLNPRGCKNFCVNGHEVGNYRS</sequence>
<reference evidence="1 2" key="1">
    <citation type="submission" date="2020-09" db="EMBL/GenBank/DDBJ databases">
        <title>Methylomonas albis sp. nov. and Methylomonas fluvii sp. nov.: Two cold-adapted methanotrophs from the River Elbe and an amended description of Methylovulum psychrotolerans strain Eb1.</title>
        <authorList>
            <person name="Bussmann I.K."/>
            <person name="Klings K.-W."/>
            <person name="Warnstedt J."/>
            <person name="Hoppert M."/>
            <person name="Saborowski A."/>
            <person name="Horn F."/>
            <person name="Liebner S."/>
        </authorList>
    </citation>
    <scope>NUCLEOTIDE SEQUENCE [LARGE SCALE GENOMIC DNA]</scope>
    <source>
        <strain evidence="1 2">EbA</strain>
    </source>
</reference>
<accession>A0ABR9CUF5</accession>
<dbReference type="EMBL" id="JACXSS010000001">
    <property type="protein sequence ID" value="MBD9354394.1"/>
    <property type="molecule type" value="Genomic_DNA"/>
</dbReference>
<protein>
    <recommendedName>
        <fullName evidence="3">ATPase AAA-type core domain-containing protein</fullName>
    </recommendedName>
</protein>
<gene>
    <name evidence="1" type="ORF">IE877_00570</name>
</gene>
<dbReference type="PANTHER" id="PTHR43581:SF4">
    <property type="entry name" value="ATP_GTP PHOSPHATASE"/>
    <property type="match status" value="1"/>
</dbReference>
<dbReference type="InterPro" id="IPR051396">
    <property type="entry name" value="Bact_Antivir_Def_Nuclease"/>
</dbReference>
<dbReference type="Proteomes" id="UP000652176">
    <property type="component" value="Unassembled WGS sequence"/>
</dbReference>
<dbReference type="PANTHER" id="PTHR43581">
    <property type="entry name" value="ATP/GTP PHOSPHATASE"/>
    <property type="match status" value="1"/>
</dbReference>
<comment type="caution">
    <text evidence="1">The sequence shown here is derived from an EMBL/GenBank/DDBJ whole genome shotgun (WGS) entry which is preliminary data.</text>
</comment>
<evidence type="ECO:0000313" key="1">
    <source>
        <dbReference type="EMBL" id="MBD9354394.1"/>
    </source>
</evidence>
<dbReference type="SUPFAM" id="SSF52540">
    <property type="entry name" value="P-loop containing nucleoside triphosphate hydrolases"/>
    <property type="match status" value="1"/>
</dbReference>
<evidence type="ECO:0000313" key="2">
    <source>
        <dbReference type="Proteomes" id="UP000652176"/>
    </source>
</evidence>
<dbReference type="InterPro" id="IPR027417">
    <property type="entry name" value="P-loop_NTPase"/>
</dbReference>
<name>A0ABR9CUF5_9GAMM</name>
<proteinExistence type="predicted"/>
<evidence type="ECO:0008006" key="3">
    <source>
        <dbReference type="Google" id="ProtNLM"/>
    </source>
</evidence>
<organism evidence="1 2">
    <name type="scientific">Methylomonas albis</name>
    <dbReference type="NCBI Taxonomy" id="1854563"/>
    <lineage>
        <taxon>Bacteria</taxon>
        <taxon>Pseudomonadati</taxon>
        <taxon>Pseudomonadota</taxon>
        <taxon>Gammaproteobacteria</taxon>
        <taxon>Methylococcales</taxon>
        <taxon>Methylococcaceae</taxon>
        <taxon>Methylomonas</taxon>
    </lineage>
</organism>
<dbReference type="RefSeq" id="WP_192372260.1">
    <property type="nucleotide sequence ID" value="NZ_CAJHIV010000001.1"/>
</dbReference>